<dbReference type="STRING" id="1229727.Ga0080559_TMP1862"/>
<evidence type="ECO:0000256" key="1">
    <source>
        <dbReference type="ARBA" id="ARBA00004117"/>
    </source>
</evidence>
<dbReference type="RefSeq" id="WP_017468656.1">
    <property type="nucleotide sequence ID" value="NZ_BMEW01000004.1"/>
</dbReference>
<protein>
    <submittedName>
        <fullName evidence="4">Flagellar basal-body rod protein FlgB</fullName>
    </submittedName>
</protein>
<dbReference type="KEGG" id="tpro:Ga0080559_TMP1862"/>
<dbReference type="AlphaFoldDB" id="A0A1U7D3H7"/>
<dbReference type="EMBL" id="CP014796">
    <property type="protein sequence ID" value="APX22658.1"/>
    <property type="molecule type" value="Genomic_DNA"/>
</dbReference>
<keyword evidence="4" id="KW-0966">Cell projection</keyword>
<evidence type="ECO:0000256" key="2">
    <source>
        <dbReference type="SAM" id="MobiDB-lite"/>
    </source>
</evidence>
<keyword evidence="4" id="KW-0969">Cilium</keyword>
<feature type="domain" description="Flagellar basal body rod protein N-terminal" evidence="3">
    <location>
        <begin position="20"/>
        <end position="38"/>
    </location>
</feature>
<dbReference type="OrthoDB" id="9788334at2"/>
<comment type="subcellular location">
    <subcellularLocation>
        <location evidence="1">Bacterial flagellum basal body</location>
    </subcellularLocation>
</comment>
<dbReference type="InterPro" id="IPR001444">
    <property type="entry name" value="Flag_bb_rod_N"/>
</dbReference>
<proteinExistence type="predicted"/>
<accession>A0A1U7D3H7</accession>
<reference evidence="4 5" key="1">
    <citation type="submission" date="2016-03" db="EMBL/GenBank/DDBJ databases">
        <title>Deep-sea bacteria in the southern Pacific.</title>
        <authorList>
            <person name="Tang K."/>
        </authorList>
    </citation>
    <scope>NUCLEOTIDE SEQUENCE [LARGE SCALE GENOMIC DNA]</scope>
    <source>
        <strain evidence="4 5">JLT2016</strain>
    </source>
</reference>
<dbReference type="GO" id="GO:0009425">
    <property type="term" value="C:bacterial-type flagellum basal body"/>
    <property type="evidence" value="ECO:0007669"/>
    <property type="project" value="UniProtKB-SubCell"/>
</dbReference>
<feature type="region of interest" description="Disordered" evidence="2">
    <location>
        <begin position="57"/>
        <end position="88"/>
    </location>
</feature>
<sequence>MFENLDVFRTAMQLARHAGLQQAISAQNIANADTPGYRALEIPRFADTLNQAMTTQRATRPEHLNGQREATLPEPGERRGSIDPNGNTVSLESEMVTASGAARAQNRALSIYRSNLNILRASLGR</sequence>
<dbReference type="NCBIfam" id="NF009270">
    <property type="entry name" value="PRK12627.1"/>
    <property type="match status" value="1"/>
</dbReference>
<evidence type="ECO:0000313" key="4">
    <source>
        <dbReference type="EMBL" id="APX22658.1"/>
    </source>
</evidence>
<name>A0A1U7D3H7_9RHOB</name>
<gene>
    <name evidence="4" type="ORF">Ga0080559_TMP1862</name>
</gene>
<evidence type="ECO:0000313" key="5">
    <source>
        <dbReference type="Proteomes" id="UP000186559"/>
    </source>
</evidence>
<dbReference type="Proteomes" id="UP000186559">
    <property type="component" value="Chromosome"/>
</dbReference>
<organism evidence="4 5">
    <name type="scientific">Salipiger profundus</name>
    <dbReference type="NCBI Taxonomy" id="1229727"/>
    <lineage>
        <taxon>Bacteria</taxon>
        <taxon>Pseudomonadati</taxon>
        <taxon>Pseudomonadota</taxon>
        <taxon>Alphaproteobacteria</taxon>
        <taxon>Rhodobacterales</taxon>
        <taxon>Roseobacteraceae</taxon>
        <taxon>Salipiger</taxon>
    </lineage>
</organism>
<keyword evidence="4" id="KW-0282">Flagellum</keyword>
<evidence type="ECO:0000259" key="3">
    <source>
        <dbReference type="Pfam" id="PF00460"/>
    </source>
</evidence>
<keyword evidence="5" id="KW-1185">Reference proteome</keyword>
<dbReference type="Pfam" id="PF00460">
    <property type="entry name" value="Flg_bb_rod"/>
    <property type="match status" value="1"/>
</dbReference>